<evidence type="ECO:0000313" key="1">
    <source>
        <dbReference type="EMBL" id="NDP48491.1"/>
    </source>
</evidence>
<dbReference type="EMBL" id="JAAFGW010000122">
    <property type="protein sequence ID" value="NDP48491.1"/>
    <property type="molecule type" value="Genomic_DNA"/>
</dbReference>
<evidence type="ECO:0000313" key="2">
    <source>
        <dbReference type="Proteomes" id="UP000483432"/>
    </source>
</evidence>
<name>A0A7C9K3B2_9PROT</name>
<dbReference type="AlphaFoldDB" id="A0A7C9K3B2"/>
<reference evidence="1 2" key="1">
    <citation type="submission" date="2019-09" db="EMBL/GenBank/DDBJ databases">
        <title>H2 Metabolism Revealed by Metagenomic Analysis in Subglacial Sediment of East Antarctica.</title>
        <authorList>
            <person name="Yang Z."/>
            <person name="Zhang Y."/>
            <person name="Lv Y."/>
            <person name="Yan W."/>
            <person name="Xiao X."/>
            <person name="Sun B."/>
            <person name="Ma H."/>
        </authorList>
    </citation>
    <scope>NUCLEOTIDE SEQUENCE [LARGE SCALE GENOMIC DNA]</scope>
    <source>
        <strain evidence="1">Bin2_2</strain>
    </source>
</reference>
<accession>A0A7C9K3B2</accession>
<comment type="caution">
    <text evidence="1">The sequence shown here is derived from an EMBL/GenBank/DDBJ whole genome shotgun (WGS) entry which is preliminary data.</text>
</comment>
<gene>
    <name evidence="1" type="ORF">GZ085_08910</name>
</gene>
<proteinExistence type="predicted"/>
<dbReference type="Proteomes" id="UP000483432">
    <property type="component" value="Unassembled WGS sequence"/>
</dbReference>
<sequence>MSHKHESLLRSIFDGPVSGNVHWREIESMLAHLGAKVEPHHGASFRVELNGVEGFLHRPHNSNTCNKQEVRHVRDYLISAGFNPMQSQTDGGENEKSH</sequence>
<organism evidence="1 2">
    <name type="scientific">Sulfuriferula multivorans</name>
    <dbReference type="NCBI Taxonomy" id="1559896"/>
    <lineage>
        <taxon>Bacteria</taxon>
        <taxon>Pseudomonadati</taxon>
        <taxon>Pseudomonadota</taxon>
        <taxon>Betaproteobacteria</taxon>
        <taxon>Nitrosomonadales</taxon>
        <taxon>Sulfuricellaceae</taxon>
        <taxon>Sulfuriferula</taxon>
    </lineage>
</organism>
<protein>
    <submittedName>
        <fullName evidence="1">Type II toxin-antitoxin system HicA family toxin</fullName>
    </submittedName>
</protein>